<sequence length="219" mass="24649">MNAALVNKLGLSLDMKVLVLESPDSSYQDSLGVDKDNSTYQSSNDGTYDFVLLFAQDIAGLKEHAPEALKAVKRDGLLWICYPEESSKIRSDINRQRGWRVVTDEGWEAVSLISIDDTWTAKRFRPEGLEAVKTTTRSNRTPSTVSRVIPAQELNVPEPLIKALENEPEADAFFIALEPLDRIAYVNWINEAKNEEAQEARISETVEKLLLKLKRPSDK</sequence>
<keyword evidence="2" id="KW-1185">Reference proteome</keyword>
<dbReference type="KEGG" id="pbk:Back11_06450"/>
<dbReference type="RefSeq" id="WP_125653662.1">
    <property type="nucleotide sequence ID" value="NZ_AP019308.1"/>
</dbReference>
<dbReference type="Proteomes" id="UP000275368">
    <property type="component" value="Chromosome"/>
</dbReference>
<organism evidence="1 2">
    <name type="scientific">Paenibacillus baekrokdamisoli</name>
    <dbReference type="NCBI Taxonomy" id="1712516"/>
    <lineage>
        <taxon>Bacteria</taxon>
        <taxon>Bacillati</taxon>
        <taxon>Bacillota</taxon>
        <taxon>Bacilli</taxon>
        <taxon>Bacillales</taxon>
        <taxon>Paenibacillaceae</taxon>
        <taxon>Paenibacillus</taxon>
    </lineage>
</organism>
<dbReference type="OrthoDB" id="9800461at2"/>
<dbReference type="EMBL" id="AP019308">
    <property type="protein sequence ID" value="BBH19300.1"/>
    <property type="molecule type" value="Genomic_DNA"/>
</dbReference>
<dbReference type="AlphaFoldDB" id="A0A3G9IK74"/>
<dbReference type="Pfam" id="PF13376">
    <property type="entry name" value="OmdA"/>
    <property type="match status" value="1"/>
</dbReference>
<accession>A0A3G9IK74</accession>
<evidence type="ECO:0000313" key="2">
    <source>
        <dbReference type="Proteomes" id="UP000275368"/>
    </source>
</evidence>
<proteinExistence type="predicted"/>
<reference evidence="1 2" key="1">
    <citation type="submission" date="2018-11" db="EMBL/GenBank/DDBJ databases">
        <title>Complete genome sequence of Paenibacillus baekrokdamisoli strain KCTC 33723.</title>
        <authorList>
            <person name="Kang S.W."/>
            <person name="Lee K.C."/>
            <person name="Kim K.K."/>
            <person name="Kim J.S."/>
            <person name="Kim D.S."/>
            <person name="Ko S.H."/>
            <person name="Yang S.H."/>
            <person name="Lee J.S."/>
        </authorList>
    </citation>
    <scope>NUCLEOTIDE SEQUENCE [LARGE SCALE GENOMIC DNA]</scope>
    <source>
        <strain evidence="1 2">KCTC 33723</strain>
    </source>
</reference>
<gene>
    <name evidence="1" type="ORF">Back11_06450</name>
</gene>
<protein>
    <submittedName>
        <fullName evidence="1">Uncharacterized protein</fullName>
    </submittedName>
</protein>
<name>A0A3G9IK74_9BACL</name>
<evidence type="ECO:0000313" key="1">
    <source>
        <dbReference type="EMBL" id="BBH19300.1"/>
    </source>
</evidence>